<feature type="non-terminal residue" evidence="2">
    <location>
        <position position="1"/>
    </location>
</feature>
<name>A0ABS9PRT0_9GAMM</name>
<keyword evidence="3" id="KW-1185">Reference proteome</keyword>
<evidence type="ECO:0000313" key="3">
    <source>
        <dbReference type="Proteomes" id="UP000814353"/>
    </source>
</evidence>
<dbReference type="Proteomes" id="UP000814353">
    <property type="component" value="Unassembled WGS sequence"/>
</dbReference>
<comment type="caution">
    <text evidence="2">The sequence shown here is derived from an EMBL/GenBank/DDBJ whole genome shotgun (WGS) entry which is preliminary data.</text>
</comment>
<protein>
    <submittedName>
        <fullName evidence="2">DUF4113 domain-containing protein</fullName>
    </submittedName>
</protein>
<evidence type="ECO:0000259" key="1">
    <source>
        <dbReference type="Pfam" id="PF13438"/>
    </source>
</evidence>
<accession>A0ABS9PRT0</accession>
<sequence length="95" mass="10842">SRLCQHSARMTTSARCCPGAGETRYRSNSGRNRWGSWSAYERNDRLMATLDNINGRMGRGTVTFGRPSPGAAWHLRCANRTPRWTTRWDELPSVR</sequence>
<gene>
    <name evidence="2" type="ORF">HOP48_20445</name>
</gene>
<dbReference type="Pfam" id="PF13438">
    <property type="entry name" value="DUF4113"/>
    <property type="match status" value="1"/>
</dbReference>
<feature type="domain" description="DUF4113" evidence="1">
    <location>
        <begin position="44"/>
        <end position="94"/>
    </location>
</feature>
<dbReference type="InterPro" id="IPR025188">
    <property type="entry name" value="DUF4113"/>
</dbReference>
<dbReference type="EMBL" id="JABFUB010000042">
    <property type="protein sequence ID" value="MCG6663892.1"/>
    <property type="molecule type" value="Genomic_DNA"/>
</dbReference>
<proteinExistence type="predicted"/>
<organism evidence="2 3">
    <name type="scientific">Billgrantia kenyensis</name>
    <dbReference type="NCBI Taxonomy" id="321266"/>
    <lineage>
        <taxon>Bacteria</taxon>
        <taxon>Pseudomonadati</taxon>
        <taxon>Pseudomonadota</taxon>
        <taxon>Gammaproteobacteria</taxon>
        <taxon>Oceanospirillales</taxon>
        <taxon>Halomonadaceae</taxon>
        <taxon>Billgrantia</taxon>
    </lineage>
</organism>
<reference evidence="2 3" key="1">
    <citation type="submission" date="2020-05" db="EMBL/GenBank/DDBJ databases">
        <title>Comparative genomic analysis of denitrifying bacteria from Halomonas genus.</title>
        <authorList>
            <person name="Wang L."/>
            <person name="Shao Z."/>
        </authorList>
    </citation>
    <scope>NUCLEOTIDE SEQUENCE [LARGE SCALE GENOMIC DNA]</scope>
    <source>
        <strain evidence="2 3">DSM 17331</strain>
    </source>
</reference>
<evidence type="ECO:0000313" key="2">
    <source>
        <dbReference type="EMBL" id="MCG6663892.1"/>
    </source>
</evidence>